<dbReference type="AlphaFoldDB" id="A0A0W8E687"/>
<proteinExistence type="predicted"/>
<comment type="caution">
    <text evidence="1">The sequence shown here is derived from an EMBL/GenBank/DDBJ whole genome shotgun (WGS) entry which is preliminary data.</text>
</comment>
<evidence type="ECO:0008006" key="2">
    <source>
        <dbReference type="Google" id="ProtNLM"/>
    </source>
</evidence>
<name>A0A0W8E687_9ZZZZ</name>
<gene>
    <name evidence="1" type="ORF">ASZ90_018382</name>
</gene>
<dbReference type="EMBL" id="LNQE01001856">
    <property type="protein sequence ID" value="KUG04162.1"/>
    <property type="molecule type" value="Genomic_DNA"/>
</dbReference>
<evidence type="ECO:0000313" key="1">
    <source>
        <dbReference type="EMBL" id="KUG04162.1"/>
    </source>
</evidence>
<organism evidence="1">
    <name type="scientific">hydrocarbon metagenome</name>
    <dbReference type="NCBI Taxonomy" id="938273"/>
    <lineage>
        <taxon>unclassified sequences</taxon>
        <taxon>metagenomes</taxon>
        <taxon>ecological metagenomes</taxon>
    </lineage>
</organism>
<sequence>MVTDLINEQYCMVADGDLRKIEKPKIKNIKHLQLTNIRADSILEYLSRGEVPENHVIKNYLSALKGTGEIQGKEGW</sequence>
<accession>A0A0W8E687</accession>
<protein>
    <recommendedName>
        <fullName evidence="2">RNA-binding protein</fullName>
    </recommendedName>
</protein>
<reference evidence="1" key="1">
    <citation type="journal article" date="2015" name="Proc. Natl. Acad. Sci. U.S.A.">
        <title>Networks of energetic and metabolic interactions define dynamics in microbial communities.</title>
        <authorList>
            <person name="Embree M."/>
            <person name="Liu J.K."/>
            <person name="Al-Bassam M.M."/>
            <person name="Zengler K."/>
        </authorList>
    </citation>
    <scope>NUCLEOTIDE SEQUENCE</scope>
</reference>